<keyword evidence="3" id="KW-1185">Reference proteome</keyword>
<dbReference type="EMBL" id="QRDY01000001">
    <property type="protein sequence ID" value="RED66117.1"/>
    <property type="molecule type" value="Genomic_DNA"/>
</dbReference>
<dbReference type="AlphaFoldDB" id="A0A3D9IWY6"/>
<accession>A0A3D9IWY6</accession>
<name>A0A3D9IWY6_9BACL</name>
<evidence type="ECO:0000313" key="2">
    <source>
        <dbReference type="EMBL" id="RED66117.1"/>
    </source>
</evidence>
<comment type="caution">
    <text evidence="2">The sequence shown here is derived from an EMBL/GenBank/DDBJ whole genome shotgun (WGS) entry which is preliminary data.</text>
</comment>
<dbReference type="RefSeq" id="WP_115991065.1">
    <property type="nucleotide sequence ID" value="NZ_QRDY01000001.1"/>
</dbReference>
<organism evidence="2 3">
    <name type="scientific">Cohnella lupini</name>
    <dbReference type="NCBI Taxonomy" id="1294267"/>
    <lineage>
        <taxon>Bacteria</taxon>
        <taxon>Bacillati</taxon>
        <taxon>Bacillota</taxon>
        <taxon>Bacilli</taxon>
        <taxon>Bacillales</taxon>
        <taxon>Paenibacillaceae</taxon>
        <taxon>Cohnella</taxon>
    </lineage>
</organism>
<sequence length="132" mass="14860">MSVKRKWGVVIALAALIGVSAYFYAFRVMADEVVVYAVTEQGEQVQGSKRVFTDKETVKTFTYAARFANKQPGKVDIAAPDYRFYLNDKKYNLWLSESYRKGTLMKLPNSGTIYTIGEKTANKLKKILGVGK</sequence>
<reference evidence="2 3" key="1">
    <citation type="submission" date="2018-07" db="EMBL/GenBank/DDBJ databases">
        <title>Genomic Encyclopedia of Type Strains, Phase III (KMG-III): the genomes of soil and plant-associated and newly described type strains.</title>
        <authorList>
            <person name="Whitman W."/>
        </authorList>
    </citation>
    <scope>NUCLEOTIDE SEQUENCE [LARGE SCALE GENOMIC DNA]</scope>
    <source>
        <strain evidence="2 3">CECT 8236</strain>
    </source>
</reference>
<evidence type="ECO:0000313" key="3">
    <source>
        <dbReference type="Proteomes" id="UP000256869"/>
    </source>
</evidence>
<feature type="domain" description="YhfM-like" evidence="1">
    <location>
        <begin position="44"/>
        <end position="128"/>
    </location>
</feature>
<dbReference type="Pfam" id="PF26353">
    <property type="entry name" value="YhfM"/>
    <property type="match status" value="1"/>
</dbReference>
<proteinExistence type="predicted"/>
<dbReference type="InterPro" id="IPR058780">
    <property type="entry name" value="YhfM-like_dom"/>
</dbReference>
<dbReference type="OrthoDB" id="2601909at2"/>
<evidence type="ECO:0000259" key="1">
    <source>
        <dbReference type="Pfam" id="PF26353"/>
    </source>
</evidence>
<dbReference type="Proteomes" id="UP000256869">
    <property type="component" value="Unassembled WGS sequence"/>
</dbReference>
<protein>
    <recommendedName>
        <fullName evidence="1">YhfM-like domain-containing protein</fullName>
    </recommendedName>
</protein>
<gene>
    <name evidence="2" type="ORF">DFP95_101615</name>
</gene>